<dbReference type="AlphaFoldDB" id="A0AAE3LP35"/>
<protein>
    <submittedName>
        <fullName evidence="1">Uncharacterized protein</fullName>
    </submittedName>
</protein>
<evidence type="ECO:0000313" key="1">
    <source>
        <dbReference type="EMBL" id="MCU7695606.1"/>
    </source>
</evidence>
<proteinExistence type="predicted"/>
<accession>A0AAE3LP35</accession>
<keyword evidence="2" id="KW-1185">Reference proteome</keyword>
<dbReference type="RefSeq" id="WP_263039091.1">
    <property type="nucleotide sequence ID" value="NZ_JAOTPL010000067.1"/>
</dbReference>
<comment type="caution">
    <text evidence="1">The sequence shown here is derived from an EMBL/GenBank/DDBJ whole genome shotgun (WGS) entry which is preliminary data.</text>
</comment>
<evidence type="ECO:0000313" key="2">
    <source>
        <dbReference type="Proteomes" id="UP001209317"/>
    </source>
</evidence>
<reference evidence="1" key="1">
    <citation type="submission" date="2022-10" db="EMBL/GenBank/DDBJ databases">
        <authorList>
            <person name="Kim H.S."/>
            <person name="Kim J.-S."/>
            <person name="Suh M.K."/>
            <person name="Eom M.K."/>
            <person name="Lee J.-S."/>
        </authorList>
    </citation>
    <scope>NUCLEOTIDE SEQUENCE</scope>
    <source>
        <strain evidence="1">LIP-5</strain>
    </source>
</reference>
<dbReference type="Proteomes" id="UP001209317">
    <property type="component" value="Unassembled WGS sequence"/>
</dbReference>
<gene>
    <name evidence="1" type="ORF">OD355_13855</name>
</gene>
<feature type="non-terminal residue" evidence="1">
    <location>
        <position position="1"/>
    </location>
</feature>
<organism evidence="1 2">
    <name type="scientific">Haoranjiania flava</name>
    <dbReference type="NCBI Taxonomy" id="1856322"/>
    <lineage>
        <taxon>Bacteria</taxon>
        <taxon>Pseudomonadati</taxon>
        <taxon>Bacteroidota</taxon>
        <taxon>Chitinophagia</taxon>
        <taxon>Chitinophagales</taxon>
        <taxon>Chitinophagaceae</taxon>
        <taxon>Haoranjiania</taxon>
    </lineage>
</organism>
<name>A0AAE3LP35_9BACT</name>
<sequence>IPEYMEDFGSYNFKIKWATPLNRRISGPIYDSGQYRGQWRAEAAQYYGTGIVADIVVDWRYNN</sequence>
<dbReference type="EMBL" id="JAOTPL010000067">
    <property type="protein sequence ID" value="MCU7695606.1"/>
    <property type="molecule type" value="Genomic_DNA"/>
</dbReference>